<dbReference type="InterPro" id="IPR018109">
    <property type="entry name" value="Folylpolyglutamate_synth_CS"/>
</dbReference>
<evidence type="ECO:0000256" key="13">
    <source>
        <dbReference type="ARBA" id="ARBA00022842"/>
    </source>
</evidence>
<keyword evidence="8" id="KW-0436">Ligase</keyword>
<dbReference type="InterPro" id="IPR000489">
    <property type="entry name" value="Pterin-binding_dom"/>
</dbReference>
<protein>
    <recommendedName>
        <fullName evidence="19">Probable bifunctional folylpolyglutamate synthase/dihydropteroate synthase</fullName>
        <ecNumber evidence="6">2.5.1.15</ecNumber>
        <ecNumber evidence="7">6.3.2.17</ecNumber>
    </recommendedName>
</protein>
<evidence type="ECO:0000256" key="8">
    <source>
        <dbReference type="ARBA" id="ARBA00022598"/>
    </source>
</evidence>
<evidence type="ECO:0000256" key="9">
    <source>
        <dbReference type="ARBA" id="ARBA00022679"/>
    </source>
</evidence>
<evidence type="ECO:0000313" key="21">
    <source>
        <dbReference type="EMBL" id="SHH00049.1"/>
    </source>
</evidence>
<evidence type="ECO:0000256" key="16">
    <source>
        <dbReference type="ARBA" id="ARBA00047493"/>
    </source>
</evidence>
<evidence type="ECO:0000256" key="19">
    <source>
        <dbReference type="ARBA" id="ARBA00068433"/>
    </source>
</evidence>
<keyword evidence="15" id="KW-0511">Multifunctional enzyme</keyword>
<gene>
    <name evidence="21" type="ORF">SAMN05443636_1565</name>
</gene>
<dbReference type="Pfam" id="PF00809">
    <property type="entry name" value="Pterin_bind"/>
    <property type="match status" value="1"/>
</dbReference>
<evidence type="ECO:0000259" key="20">
    <source>
        <dbReference type="PROSITE" id="PS50972"/>
    </source>
</evidence>
<dbReference type="CDD" id="cd00739">
    <property type="entry name" value="DHPS"/>
    <property type="match status" value="1"/>
</dbReference>
<comment type="similarity">
    <text evidence="5">In the C-terminal section; belongs to the DHPS family.</text>
</comment>
<dbReference type="InterPro" id="IPR013221">
    <property type="entry name" value="Mur_ligase_cen"/>
</dbReference>
<evidence type="ECO:0000256" key="15">
    <source>
        <dbReference type="ARBA" id="ARBA00023268"/>
    </source>
</evidence>
<dbReference type="RefSeq" id="WP_073308206.1">
    <property type="nucleotide sequence ID" value="NZ_FQWV01000003.1"/>
</dbReference>
<dbReference type="Proteomes" id="UP000184357">
    <property type="component" value="Unassembled WGS sequence"/>
</dbReference>
<dbReference type="Gene3D" id="3.20.20.20">
    <property type="entry name" value="Dihydropteroate synthase-like"/>
    <property type="match status" value="1"/>
</dbReference>
<proteinExistence type="inferred from homology"/>
<comment type="pathway">
    <text evidence="4">Cofactor biosynthesis; tetrahydrofolylpolyglutamate biosynthesis.</text>
</comment>
<keyword evidence="11" id="KW-0547">Nucleotide-binding</keyword>
<dbReference type="GO" id="GO:0005524">
    <property type="term" value="F:ATP binding"/>
    <property type="evidence" value="ECO:0007669"/>
    <property type="project" value="UniProtKB-KW"/>
</dbReference>
<dbReference type="GO" id="GO:0004156">
    <property type="term" value="F:dihydropteroate synthase activity"/>
    <property type="evidence" value="ECO:0007669"/>
    <property type="project" value="UniProtKB-EC"/>
</dbReference>
<accession>A0A1M5PEX5</accession>
<dbReference type="SUPFAM" id="SSF53244">
    <property type="entry name" value="MurD-like peptide ligases, peptide-binding domain"/>
    <property type="match status" value="1"/>
</dbReference>
<name>A0A1M5PEX5_9EURY</name>
<dbReference type="PROSITE" id="PS00793">
    <property type="entry name" value="DHPS_2"/>
    <property type="match status" value="1"/>
</dbReference>
<dbReference type="FunFam" id="3.40.1190.10:FF:000011">
    <property type="entry name" value="Folylpolyglutamate synthase/dihydrofolate synthase"/>
    <property type="match status" value="1"/>
</dbReference>
<dbReference type="InterPro" id="IPR001645">
    <property type="entry name" value="Folylpolyglutamate_synth"/>
</dbReference>
<comment type="catalytic activity">
    <reaction evidence="16">
        <text>(6S)-5,6,7,8-tetrahydrofolyl-(gamma-L-Glu)(n) + L-glutamate + ATP = (6S)-5,6,7,8-tetrahydrofolyl-(gamma-L-Glu)(n+1) + ADP + phosphate + H(+)</text>
        <dbReference type="Rhea" id="RHEA:10580"/>
        <dbReference type="Rhea" id="RHEA-COMP:14738"/>
        <dbReference type="Rhea" id="RHEA-COMP:14740"/>
        <dbReference type="ChEBI" id="CHEBI:15378"/>
        <dbReference type="ChEBI" id="CHEBI:29985"/>
        <dbReference type="ChEBI" id="CHEBI:30616"/>
        <dbReference type="ChEBI" id="CHEBI:43474"/>
        <dbReference type="ChEBI" id="CHEBI:141005"/>
        <dbReference type="ChEBI" id="CHEBI:456216"/>
        <dbReference type="EC" id="6.3.2.17"/>
    </reaction>
</comment>
<evidence type="ECO:0000256" key="2">
    <source>
        <dbReference type="ARBA" id="ARBA00001946"/>
    </source>
</evidence>
<dbReference type="PROSITE" id="PS50972">
    <property type="entry name" value="PTERIN_BINDING"/>
    <property type="match status" value="1"/>
</dbReference>
<keyword evidence="14" id="KW-0289">Folate biosynthesis</keyword>
<dbReference type="GO" id="GO:0046654">
    <property type="term" value="P:tetrahydrofolate biosynthetic process"/>
    <property type="evidence" value="ECO:0007669"/>
    <property type="project" value="TreeGrafter"/>
</dbReference>
<evidence type="ECO:0000256" key="3">
    <source>
        <dbReference type="ARBA" id="ARBA00004763"/>
    </source>
</evidence>
<evidence type="ECO:0000256" key="10">
    <source>
        <dbReference type="ARBA" id="ARBA00022723"/>
    </source>
</evidence>
<dbReference type="InterPro" id="IPR004101">
    <property type="entry name" value="Mur_ligase_C"/>
</dbReference>
<dbReference type="NCBIfam" id="TIGR01496">
    <property type="entry name" value="DHPS"/>
    <property type="match status" value="1"/>
</dbReference>
<comment type="pathway">
    <text evidence="3">Cofactor biosynthesis; tetrahydrofolate biosynthesis; 7,8-dihydrofolate from 2-amino-4-hydroxy-6-hydroxymethyl-7,8-dihydropteridine diphosphate and 4-aminobenzoate: step 1/2.</text>
</comment>
<evidence type="ECO:0000256" key="4">
    <source>
        <dbReference type="ARBA" id="ARBA00005150"/>
    </source>
</evidence>
<dbReference type="PROSITE" id="PS01012">
    <property type="entry name" value="FOLYLPOLYGLU_SYNT_2"/>
    <property type="match status" value="1"/>
</dbReference>
<comment type="cofactor">
    <cofactor evidence="2">
        <name>Mg(2+)</name>
        <dbReference type="ChEBI" id="CHEBI:18420"/>
    </cofactor>
</comment>
<dbReference type="PANTHER" id="PTHR20941:SF1">
    <property type="entry name" value="FOLIC ACID SYNTHESIS PROTEIN FOL1"/>
    <property type="match status" value="1"/>
</dbReference>
<dbReference type="GO" id="GO:0004326">
    <property type="term" value="F:tetrahydrofolylpolyglutamate synthase activity"/>
    <property type="evidence" value="ECO:0007669"/>
    <property type="project" value="UniProtKB-EC"/>
</dbReference>
<dbReference type="AlphaFoldDB" id="A0A1M5PEX5"/>
<evidence type="ECO:0000256" key="14">
    <source>
        <dbReference type="ARBA" id="ARBA00022909"/>
    </source>
</evidence>
<keyword evidence="22" id="KW-1185">Reference proteome</keyword>
<dbReference type="PROSITE" id="PS00792">
    <property type="entry name" value="DHPS_1"/>
    <property type="match status" value="1"/>
</dbReference>
<evidence type="ECO:0000256" key="7">
    <source>
        <dbReference type="ARBA" id="ARBA00013025"/>
    </source>
</evidence>
<dbReference type="Gene3D" id="3.90.190.20">
    <property type="entry name" value="Mur ligase, C-terminal domain"/>
    <property type="match status" value="1"/>
</dbReference>
<dbReference type="GO" id="GO:0046872">
    <property type="term" value="F:metal ion binding"/>
    <property type="evidence" value="ECO:0007669"/>
    <property type="project" value="UniProtKB-KW"/>
</dbReference>
<dbReference type="PANTHER" id="PTHR20941">
    <property type="entry name" value="FOLATE SYNTHESIS PROTEINS"/>
    <property type="match status" value="1"/>
</dbReference>
<dbReference type="InterPro" id="IPR036615">
    <property type="entry name" value="Mur_ligase_C_dom_sf"/>
</dbReference>
<dbReference type="NCBIfam" id="TIGR01499">
    <property type="entry name" value="folC"/>
    <property type="match status" value="1"/>
</dbReference>
<keyword evidence="9" id="KW-0808">Transferase</keyword>
<evidence type="ECO:0000256" key="11">
    <source>
        <dbReference type="ARBA" id="ARBA00022741"/>
    </source>
</evidence>
<dbReference type="InterPro" id="IPR011005">
    <property type="entry name" value="Dihydropteroate_synth-like_sf"/>
</dbReference>
<evidence type="ECO:0000256" key="5">
    <source>
        <dbReference type="ARBA" id="ARBA00009951"/>
    </source>
</evidence>
<evidence type="ECO:0000313" key="22">
    <source>
        <dbReference type="Proteomes" id="UP000184357"/>
    </source>
</evidence>
<comment type="catalytic activity">
    <reaction evidence="1">
        <text>(7,8-dihydropterin-6-yl)methyl diphosphate + 4-aminobenzoate = 7,8-dihydropteroate + diphosphate</text>
        <dbReference type="Rhea" id="RHEA:19949"/>
        <dbReference type="ChEBI" id="CHEBI:17836"/>
        <dbReference type="ChEBI" id="CHEBI:17839"/>
        <dbReference type="ChEBI" id="CHEBI:33019"/>
        <dbReference type="ChEBI" id="CHEBI:72950"/>
        <dbReference type="EC" id="2.5.1.15"/>
    </reaction>
</comment>
<dbReference type="Pfam" id="PF02875">
    <property type="entry name" value="Mur_ligase_C"/>
    <property type="match status" value="1"/>
</dbReference>
<dbReference type="Gene3D" id="3.40.1190.10">
    <property type="entry name" value="Mur-like, catalytic domain"/>
    <property type="match status" value="1"/>
</dbReference>
<keyword evidence="10" id="KW-0479">Metal-binding</keyword>
<dbReference type="STRING" id="43928.SAMN05443636_1565"/>
<dbReference type="InterPro" id="IPR036565">
    <property type="entry name" value="Mur-like_cat_sf"/>
</dbReference>
<evidence type="ECO:0000256" key="17">
    <source>
        <dbReference type="ARBA" id="ARBA00057011"/>
    </source>
</evidence>
<dbReference type="InterPro" id="IPR045031">
    <property type="entry name" value="DHP_synth-like"/>
</dbReference>
<keyword evidence="12" id="KW-0067">ATP-binding</keyword>
<dbReference type="EC" id="6.3.2.17" evidence="7"/>
<evidence type="ECO:0000256" key="18">
    <source>
        <dbReference type="ARBA" id="ARBA00060901"/>
    </source>
</evidence>
<keyword evidence="13" id="KW-0460">Magnesium</keyword>
<sequence>MEYHEAVNDLERLRRLRPKLGTETTAALLETVGDPHEGMATVQVAGSNGKGSTARTLERVLREAGVDVGLYTSPDLNDLRERIRVGGQKIPKRTVARFVDVVWPSIVDRAVDGDEPTFFEAFTVLALWHFDREDVDVAILEVGIGGRYDATSVVDPVASAVTSVSLEHTDIIGSTVEEIARDKAQVAPADGPLVTGATGAALDAIRGETAVVTVGGEDADVTATETPNDPPTTATVSVAGPDWAVAAETTLLGAHQATNAGVAATLARQLDARTEFEVSDEAIAAGIRNVTAPGRFELMETAPLVVLDGAHNPGACETLAATLDRFAYDDCHLVFGAMRDKDHAAMCEALPAADAAYLAEPETDRARRTDALAAVFERATGTTPETFGSVAGALDRALRAADPGDCVLATGSLYVVAEARDRWTRIPRTFQPSTPRAARAVMERADASRRTRRERADETVGRTVRFHARRGMADRLATELRSLGGTAAVSAITDADQHVEAVLSGTHAELKRLVGRVRGWEGRSSVVAALTDALDIGVDAGGDHPWANGTAVMGILNATPDSFHDGGEYDTVERAVARAETMVAEGADIVDVGGESTRPGADPVPVETEIDRVVPVIEAVAGLDAQVSVDTRKPPVARAALEAGADIVNDVTGLSDAAMRRTVAEYDVPAVCMHSLAAPVDPNRSYAYDDVVDDVLEALSERLLLAERAGIDRSQLVVDPGLGFGKRSGESFALLDRLDEFHALGCPVMVGHSHKSMFADVATDPDDRLAATVAATALAAERGADVVRVHDVAPNADAVRTAARTIGEE</sequence>
<comment type="function">
    <text evidence="17">Can complement an H.volcanii mutant strain that is thymidine auxotroph because it lacks the two dihydrofolate reductase genes encoded by hdrA and hdrB.</text>
</comment>
<feature type="domain" description="Pterin-binding" evidence="20">
    <location>
        <begin position="550"/>
        <end position="800"/>
    </location>
</feature>
<dbReference type="Pfam" id="PF08245">
    <property type="entry name" value="Mur_ligase_M"/>
    <property type="match status" value="1"/>
</dbReference>
<evidence type="ECO:0000256" key="6">
    <source>
        <dbReference type="ARBA" id="ARBA00012458"/>
    </source>
</evidence>
<dbReference type="GO" id="GO:0046656">
    <property type="term" value="P:folic acid biosynthetic process"/>
    <property type="evidence" value="ECO:0007669"/>
    <property type="project" value="UniProtKB-KW"/>
</dbReference>
<organism evidence="21 22">
    <name type="scientific">Halobaculum gomorrense</name>
    <dbReference type="NCBI Taxonomy" id="43928"/>
    <lineage>
        <taxon>Archaea</taxon>
        <taxon>Methanobacteriati</taxon>
        <taxon>Methanobacteriota</taxon>
        <taxon>Stenosarchaea group</taxon>
        <taxon>Halobacteria</taxon>
        <taxon>Halobacteriales</taxon>
        <taxon>Haloferacaceae</taxon>
        <taxon>Halobaculum</taxon>
    </lineage>
</organism>
<evidence type="ECO:0000256" key="1">
    <source>
        <dbReference type="ARBA" id="ARBA00000012"/>
    </source>
</evidence>
<reference evidence="21 22" key="1">
    <citation type="submission" date="2016-11" db="EMBL/GenBank/DDBJ databases">
        <authorList>
            <person name="Jaros S."/>
            <person name="Januszkiewicz K."/>
            <person name="Wedrychowicz H."/>
        </authorList>
    </citation>
    <scope>NUCLEOTIDE SEQUENCE [LARGE SCALE GENOMIC DNA]</scope>
    <source>
        <strain evidence="21 22">DSM 9297</strain>
    </source>
</reference>
<evidence type="ECO:0000256" key="12">
    <source>
        <dbReference type="ARBA" id="ARBA00022840"/>
    </source>
</evidence>
<dbReference type="SUPFAM" id="SSF53623">
    <property type="entry name" value="MurD-like peptide ligases, catalytic domain"/>
    <property type="match status" value="1"/>
</dbReference>
<comment type="similarity">
    <text evidence="18">In the N-terminal section; belongs to the folylpolyglutamate synthase family.</text>
</comment>
<dbReference type="EMBL" id="FQWV01000003">
    <property type="protein sequence ID" value="SHH00049.1"/>
    <property type="molecule type" value="Genomic_DNA"/>
</dbReference>
<dbReference type="OrthoDB" id="75177at2157"/>
<dbReference type="InterPro" id="IPR006390">
    <property type="entry name" value="DHP_synth_dom"/>
</dbReference>
<dbReference type="EC" id="2.5.1.15" evidence="6"/>
<dbReference type="SUPFAM" id="SSF51717">
    <property type="entry name" value="Dihydropteroate synthetase-like"/>
    <property type="match status" value="1"/>
</dbReference>